<comment type="similarity">
    <text evidence="1 3">Belongs to the thiolase-like superfamily. Beta-ketoacyl-ACP synthases family.</text>
</comment>
<feature type="domain" description="Ketosynthase family 3 (KS3)" evidence="4">
    <location>
        <begin position="2"/>
        <end position="399"/>
    </location>
</feature>
<keyword evidence="2 3" id="KW-0808">Transferase</keyword>
<dbReference type="GO" id="GO:0006633">
    <property type="term" value="P:fatty acid biosynthetic process"/>
    <property type="evidence" value="ECO:0007669"/>
    <property type="project" value="TreeGrafter"/>
</dbReference>
<dbReference type="Proteomes" id="UP000190065">
    <property type="component" value="Unassembled WGS sequence"/>
</dbReference>
<evidence type="ECO:0000256" key="1">
    <source>
        <dbReference type="ARBA" id="ARBA00008467"/>
    </source>
</evidence>
<evidence type="ECO:0000313" key="6">
    <source>
        <dbReference type="Proteomes" id="UP000190065"/>
    </source>
</evidence>
<dbReference type="InterPro" id="IPR020841">
    <property type="entry name" value="PKS_Beta-ketoAc_synthase_dom"/>
</dbReference>
<name>A0A1T4KJW2_9BACT</name>
<organism evidence="5 6">
    <name type="scientific">Segatella oulorum</name>
    <dbReference type="NCBI Taxonomy" id="28136"/>
    <lineage>
        <taxon>Bacteria</taxon>
        <taxon>Pseudomonadati</taxon>
        <taxon>Bacteroidota</taxon>
        <taxon>Bacteroidia</taxon>
        <taxon>Bacteroidales</taxon>
        <taxon>Prevotellaceae</taxon>
        <taxon>Segatella</taxon>
    </lineage>
</organism>
<dbReference type="Pfam" id="PF13723">
    <property type="entry name" value="Ketoacyl-synt_2"/>
    <property type="match status" value="1"/>
</dbReference>
<dbReference type="AlphaFoldDB" id="A0A1T4KJW2"/>
<reference evidence="5 6" key="1">
    <citation type="submission" date="2017-02" db="EMBL/GenBank/DDBJ databases">
        <authorList>
            <person name="Peterson S.W."/>
        </authorList>
    </citation>
    <scope>NUCLEOTIDE SEQUENCE [LARGE SCALE GENOMIC DNA]</scope>
    <source>
        <strain evidence="5 6">ATCC 43324</strain>
    </source>
</reference>
<dbReference type="PROSITE" id="PS52004">
    <property type="entry name" value="KS3_2"/>
    <property type="match status" value="1"/>
</dbReference>
<protein>
    <submittedName>
        <fullName evidence="5">3-oxoacyl-(Acyl-carrier-protein) synthase</fullName>
    </submittedName>
</protein>
<dbReference type="GO" id="GO:0004315">
    <property type="term" value="F:3-oxoacyl-[acyl-carrier-protein] synthase activity"/>
    <property type="evidence" value="ECO:0007669"/>
    <property type="project" value="TreeGrafter"/>
</dbReference>
<dbReference type="RefSeq" id="WP_078805384.1">
    <property type="nucleotide sequence ID" value="NZ_FUXK01000001.1"/>
</dbReference>
<dbReference type="Gene3D" id="3.40.47.10">
    <property type="match status" value="3"/>
</dbReference>
<dbReference type="CDD" id="cd00834">
    <property type="entry name" value="KAS_I_II"/>
    <property type="match status" value="1"/>
</dbReference>
<dbReference type="InterPro" id="IPR016039">
    <property type="entry name" value="Thiolase-like"/>
</dbReference>
<dbReference type="PANTHER" id="PTHR11712">
    <property type="entry name" value="POLYKETIDE SYNTHASE-RELATED"/>
    <property type="match status" value="1"/>
</dbReference>
<dbReference type="EMBL" id="FUXK01000001">
    <property type="protein sequence ID" value="SJZ42675.1"/>
    <property type="molecule type" value="Genomic_DNA"/>
</dbReference>
<dbReference type="SUPFAM" id="SSF53901">
    <property type="entry name" value="Thiolase-like"/>
    <property type="match status" value="2"/>
</dbReference>
<dbReference type="eggNOG" id="COG0304">
    <property type="taxonomic scope" value="Bacteria"/>
</dbReference>
<proteinExistence type="inferred from homology"/>
<dbReference type="InterPro" id="IPR000794">
    <property type="entry name" value="Beta-ketoacyl_synthase"/>
</dbReference>
<dbReference type="Pfam" id="PF02801">
    <property type="entry name" value="Ketoacyl-synt_C"/>
    <property type="match status" value="1"/>
</dbReference>
<gene>
    <name evidence="5" type="ORF">SAMN02745202_00086</name>
</gene>
<sequence length="593" mass="62666">MTRGVAITGAGIVSSIGCNQAEVWQSIVQQRRGIGPMKYLSSTHRELPVGEVSMSNDEMKVALGIDASEEVSRTVLLGMLAVRESLADAGLLSSEPHLKSRRVVLISGTTVGGMDITEQHIADLSAGKGDADCIKTHDGGSTTQLIADHFGCFTACTTLSTACSSAANALMLGARLIAHGEADIVVAGGTEALSRFHFAGFHSLMILDQAPCKPFDAHRAGLNLGEGAAYVVLESASSVAQRHATVRACLTGYGNACDAFHQTASSDDGQGAYLAMEAALKMAGVAPEEVDYINAHGTGTPNNDASESQAIRRVFGAHQPLISSTKGFTGHTTSASGSIETVICLLAMQHELAPMNIGWHTEMPDGIVPLAANKACSLQHVLCNSFGFGGNDTSLLFSLPSKVQHIGEQSIANCRTICTKSRVNMADIADPSEIKRFVKPMELRRMSGLMRRAVLTSMLALEEAGIAVPDAIITATSLGCLENSEKMLLDMVQQGEDSVSPTLFMQSTHNTIGSTIAIKLGCHGYNATYTQGEKSLEWALKDAELLLQSGACRSVLVGYHDETTALYRQLLARLGKQESAEYSAIAMVLTCGD</sequence>
<dbReference type="SMART" id="SM00825">
    <property type="entry name" value="PKS_KS"/>
    <property type="match status" value="1"/>
</dbReference>
<evidence type="ECO:0000256" key="3">
    <source>
        <dbReference type="RuleBase" id="RU003694"/>
    </source>
</evidence>
<dbReference type="PROSITE" id="PS51257">
    <property type="entry name" value="PROKAR_LIPOPROTEIN"/>
    <property type="match status" value="1"/>
</dbReference>
<dbReference type="PANTHER" id="PTHR11712:SF336">
    <property type="entry name" value="3-OXOACYL-[ACYL-CARRIER-PROTEIN] SYNTHASE, MITOCHONDRIAL"/>
    <property type="match status" value="1"/>
</dbReference>
<evidence type="ECO:0000313" key="5">
    <source>
        <dbReference type="EMBL" id="SJZ42675.1"/>
    </source>
</evidence>
<evidence type="ECO:0000259" key="4">
    <source>
        <dbReference type="PROSITE" id="PS52004"/>
    </source>
</evidence>
<dbReference type="Pfam" id="PF00109">
    <property type="entry name" value="ketoacyl-synt"/>
    <property type="match status" value="1"/>
</dbReference>
<dbReference type="InterPro" id="IPR014030">
    <property type="entry name" value="Ketoacyl_synth_N"/>
</dbReference>
<dbReference type="InterPro" id="IPR014031">
    <property type="entry name" value="Ketoacyl_synth_C"/>
</dbReference>
<accession>A0A1T4KJW2</accession>
<evidence type="ECO:0000256" key="2">
    <source>
        <dbReference type="ARBA" id="ARBA00022679"/>
    </source>
</evidence>
<dbReference type="STRING" id="28136.SAMN02745202_00086"/>